<dbReference type="AlphaFoldDB" id="A0A1E5KTN0"/>
<dbReference type="InterPro" id="IPR027417">
    <property type="entry name" value="P-loop_NTPase"/>
</dbReference>
<dbReference type="Pfam" id="PF03266">
    <property type="entry name" value="NTPase_1"/>
    <property type="match status" value="1"/>
</dbReference>
<dbReference type="Proteomes" id="UP000095256">
    <property type="component" value="Unassembled WGS sequence"/>
</dbReference>
<dbReference type="STRING" id="762845.BCR26_05030"/>
<dbReference type="Gene3D" id="3.40.50.300">
    <property type="entry name" value="P-loop containing nucleotide triphosphate hydrolases"/>
    <property type="match status" value="1"/>
</dbReference>
<dbReference type="SUPFAM" id="SSF52540">
    <property type="entry name" value="P-loop containing nucleoside triphosphate hydrolases"/>
    <property type="match status" value="1"/>
</dbReference>
<accession>A0A1E5KTN0</accession>
<comment type="caution">
    <text evidence="1">The sequence shown here is derived from an EMBL/GenBank/DDBJ whole genome shotgun (WGS) entry which is preliminary data.</text>
</comment>
<dbReference type="EMBL" id="MIEK01000056">
    <property type="protein sequence ID" value="OEH81213.1"/>
    <property type="molecule type" value="Genomic_DNA"/>
</dbReference>
<dbReference type="InterPro" id="IPR004948">
    <property type="entry name" value="Nuc-triphosphatase_THEP1"/>
</dbReference>
<evidence type="ECO:0008006" key="3">
    <source>
        <dbReference type="Google" id="ProtNLM"/>
    </source>
</evidence>
<organism evidence="1 2">
    <name type="scientific">Enterococcus rivorum</name>
    <dbReference type="NCBI Taxonomy" id="762845"/>
    <lineage>
        <taxon>Bacteria</taxon>
        <taxon>Bacillati</taxon>
        <taxon>Bacillota</taxon>
        <taxon>Bacilli</taxon>
        <taxon>Lactobacillales</taxon>
        <taxon>Enterococcaceae</taxon>
        <taxon>Enterococcus</taxon>
    </lineage>
</organism>
<gene>
    <name evidence="1" type="ORF">BCR26_05030</name>
</gene>
<keyword evidence="2" id="KW-1185">Reference proteome</keyword>
<reference evidence="1 2" key="1">
    <citation type="submission" date="2016-09" db="EMBL/GenBank/DDBJ databases">
        <authorList>
            <person name="Capua I."/>
            <person name="De Benedictis P."/>
            <person name="Joannis T."/>
            <person name="Lombin L.H."/>
            <person name="Cattoli G."/>
        </authorList>
    </citation>
    <scope>NUCLEOTIDE SEQUENCE [LARGE SCALE GENOMIC DNA]</scope>
    <source>
        <strain evidence="1 2">LMG 25899</strain>
    </source>
</reference>
<evidence type="ECO:0000313" key="1">
    <source>
        <dbReference type="EMBL" id="OEH81213.1"/>
    </source>
</evidence>
<dbReference type="GO" id="GO:0017111">
    <property type="term" value="F:ribonucleoside triphosphate phosphatase activity"/>
    <property type="evidence" value="ECO:0007669"/>
    <property type="project" value="InterPro"/>
</dbReference>
<dbReference type="OrthoDB" id="47144at2"/>
<evidence type="ECO:0000313" key="2">
    <source>
        <dbReference type="Proteomes" id="UP000095256"/>
    </source>
</evidence>
<name>A0A1E5KTN0_9ENTE</name>
<sequence>MEKFFFEGDKFIGKSTLLKKCLRYSDYSISGFYVDRLLNEKAEITGFVLRDAKALFKTEFGQEDCKEHCFLKIENGQRIRNLAVFEHFGTQLLQEAQSNKSEIVLLDEIGGMELLIPNFTGELMELMTQRRKILGVFKSDKNYQRQRRNSLEKLNINDQRQKLREQIYLHNGDILELTEKNRNQCEKKLQDFLMQ</sequence>
<dbReference type="RefSeq" id="WP_069699801.1">
    <property type="nucleotide sequence ID" value="NZ_JAGGMA010000004.1"/>
</dbReference>
<protein>
    <recommendedName>
        <fullName evidence="3">AAA+ ATPase domain-containing protein</fullName>
    </recommendedName>
</protein>
<proteinExistence type="predicted"/>